<gene>
    <name evidence="3" type="ORF">OAN307_c33940</name>
</gene>
<dbReference type="Proteomes" id="UP000005307">
    <property type="component" value="Chromosome"/>
</dbReference>
<keyword evidence="1 3" id="KW-0560">Oxidoreductase</keyword>
<organism evidence="3 4">
    <name type="scientific">Octadecabacter antarcticus 307</name>
    <dbReference type="NCBI Taxonomy" id="391626"/>
    <lineage>
        <taxon>Bacteria</taxon>
        <taxon>Pseudomonadati</taxon>
        <taxon>Pseudomonadota</taxon>
        <taxon>Alphaproteobacteria</taxon>
        <taxon>Rhodobacterales</taxon>
        <taxon>Roseobacteraceae</taxon>
        <taxon>Octadecabacter</taxon>
    </lineage>
</organism>
<dbReference type="PRINTS" id="PR00080">
    <property type="entry name" value="SDRFAMILY"/>
</dbReference>
<reference evidence="3 4" key="1">
    <citation type="journal article" date="2013" name="PLoS ONE">
        <title>Poles Apart: Arctic and Antarctic Octadecabacter strains Share High Genome Plasticity and a New Type of Xanthorhodopsin.</title>
        <authorList>
            <person name="Vollmers J."/>
            <person name="Voget S."/>
            <person name="Dietrich S."/>
            <person name="Gollnow K."/>
            <person name="Smits M."/>
            <person name="Meyer K."/>
            <person name="Brinkhoff T."/>
            <person name="Simon M."/>
            <person name="Daniel R."/>
        </authorList>
    </citation>
    <scope>NUCLEOTIDE SEQUENCE [LARGE SCALE GENOMIC DNA]</scope>
    <source>
        <strain evidence="3 4">307</strain>
    </source>
</reference>
<protein>
    <submittedName>
        <fullName evidence="3">3-hydroxyacyl-CoA dehydrogenase type-2</fullName>
        <ecNumber evidence="3">1.1.1.35</ecNumber>
    </submittedName>
</protein>
<dbReference type="RefSeq" id="WP_015500870.1">
    <property type="nucleotide sequence ID" value="NC_020911.1"/>
</dbReference>
<dbReference type="AlphaFoldDB" id="M9RGF8"/>
<sequence length="253" mass="25654">MKLGSDHAAVVTGGASGLGAAVAAALRLKGVKVALLDRDTDKGMAYAAEIGANFYETDVIDATSVAAALTQARGAHGQESICVNCAGIAPAAKTVSRGEAHDLALFQMVINVNLVGSFNVASQSAAGMVAADPVGEERGVIIHTASIAAFEGQMGQVAYAASKGGIVGLTLPMARDLARSGVRVMAIAPGIFGTPMVTSMSQDIQNGLAAGIPFPPRLGDPDEFAALALHIIENAFLNGSVIRLDGATRLAMR</sequence>
<evidence type="ECO:0000313" key="4">
    <source>
        <dbReference type="Proteomes" id="UP000005307"/>
    </source>
</evidence>
<dbReference type="SUPFAM" id="SSF51735">
    <property type="entry name" value="NAD(P)-binding Rossmann-fold domains"/>
    <property type="match status" value="1"/>
</dbReference>
<dbReference type="eggNOG" id="COG1028">
    <property type="taxonomic scope" value="Bacteria"/>
</dbReference>
<dbReference type="EC" id="1.1.1.35" evidence="3"/>
<evidence type="ECO:0000313" key="3">
    <source>
        <dbReference type="EMBL" id="AGI68895.1"/>
    </source>
</evidence>
<dbReference type="OrthoDB" id="9795647at2"/>
<evidence type="ECO:0000256" key="1">
    <source>
        <dbReference type="ARBA" id="ARBA00023002"/>
    </source>
</evidence>
<dbReference type="PANTHER" id="PTHR43658">
    <property type="entry name" value="SHORT-CHAIN DEHYDROGENASE/REDUCTASE"/>
    <property type="match status" value="1"/>
</dbReference>
<dbReference type="InterPro" id="IPR036291">
    <property type="entry name" value="NAD(P)-bd_dom_sf"/>
</dbReference>
<dbReference type="GO" id="GO:0003857">
    <property type="term" value="F:(3S)-3-hydroxyacyl-CoA dehydrogenase (NAD+) activity"/>
    <property type="evidence" value="ECO:0007669"/>
    <property type="project" value="UniProtKB-EC"/>
</dbReference>
<comment type="similarity">
    <text evidence="2">Belongs to the short-chain dehydrogenases/reductases (SDR) family.</text>
</comment>
<name>M9RGF8_9RHOB</name>
<dbReference type="Pfam" id="PF00106">
    <property type="entry name" value="adh_short"/>
    <property type="match status" value="1"/>
</dbReference>
<dbReference type="PANTHER" id="PTHR43658:SF8">
    <property type="entry name" value="17-BETA-HYDROXYSTEROID DEHYDROGENASE 14-RELATED"/>
    <property type="match status" value="1"/>
</dbReference>
<dbReference type="InterPro" id="IPR020904">
    <property type="entry name" value="Sc_DH/Rdtase_CS"/>
</dbReference>
<dbReference type="EMBL" id="CP003740">
    <property type="protein sequence ID" value="AGI68895.1"/>
    <property type="molecule type" value="Genomic_DNA"/>
</dbReference>
<dbReference type="STRING" id="391626.OAN307_c33940"/>
<proteinExistence type="inferred from homology"/>
<evidence type="ECO:0000256" key="2">
    <source>
        <dbReference type="RuleBase" id="RU000363"/>
    </source>
</evidence>
<dbReference type="KEGG" id="oat:OAN307_c33940"/>
<keyword evidence="4" id="KW-1185">Reference proteome</keyword>
<accession>M9RGF8</accession>
<dbReference type="HOGENOM" id="CLU_010194_42_0_5"/>
<dbReference type="InterPro" id="IPR002347">
    <property type="entry name" value="SDR_fam"/>
</dbReference>
<dbReference type="PROSITE" id="PS00061">
    <property type="entry name" value="ADH_SHORT"/>
    <property type="match status" value="1"/>
</dbReference>
<dbReference type="PRINTS" id="PR00081">
    <property type="entry name" value="GDHRDH"/>
</dbReference>
<dbReference type="Gene3D" id="3.40.50.720">
    <property type="entry name" value="NAD(P)-binding Rossmann-like Domain"/>
    <property type="match status" value="1"/>
</dbReference>